<feature type="region of interest" description="Disordered" evidence="1">
    <location>
        <begin position="43"/>
        <end position="63"/>
    </location>
</feature>
<reference evidence="2" key="1">
    <citation type="submission" date="2021-07" db="EMBL/GenBank/DDBJ databases">
        <authorList>
            <person name="Catto M.A."/>
            <person name="Jacobson A."/>
            <person name="Kennedy G."/>
            <person name="Labadie P."/>
            <person name="Hunt B.G."/>
            <person name="Srinivasan R."/>
        </authorList>
    </citation>
    <scope>NUCLEOTIDE SEQUENCE</scope>
    <source>
        <strain evidence="2">PL_HMW_Pooled</strain>
        <tissue evidence="2">Head</tissue>
    </source>
</reference>
<sequence length="101" mass="11163">MASRDKNQPIIYFEGQERGPGPTGALPSIQTLKAIEIEVKNPKVDGASSSTQPTSIEDLKIPRRPGKISATTYQEFNRKRLSRGQSFAPLKASKDYWAARS</sequence>
<dbReference type="Proteomes" id="UP001219518">
    <property type="component" value="Unassembled WGS sequence"/>
</dbReference>
<keyword evidence="3" id="KW-1185">Reference proteome</keyword>
<protein>
    <submittedName>
        <fullName evidence="2">Movement protein TGB2</fullName>
    </submittedName>
</protein>
<proteinExistence type="predicted"/>
<comment type="caution">
    <text evidence="2">The sequence shown here is derived from an EMBL/GenBank/DDBJ whole genome shotgun (WGS) entry which is preliminary data.</text>
</comment>
<reference evidence="2" key="2">
    <citation type="journal article" date="2023" name="BMC Genomics">
        <title>Pest status, molecular evolution, and epigenetic factors derived from the genome assembly of Frankliniella fusca, a thysanopteran phytovirus vector.</title>
        <authorList>
            <person name="Catto M.A."/>
            <person name="Labadie P.E."/>
            <person name="Jacobson A.L."/>
            <person name="Kennedy G.G."/>
            <person name="Srinivasan R."/>
            <person name="Hunt B.G."/>
        </authorList>
    </citation>
    <scope>NUCLEOTIDE SEQUENCE</scope>
    <source>
        <strain evidence="2">PL_HMW_Pooled</strain>
    </source>
</reference>
<evidence type="ECO:0000313" key="3">
    <source>
        <dbReference type="Proteomes" id="UP001219518"/>
    </source>
</evidence>
<dbReference type="AlphaFoldDB" id="A0AAE1H7S9"/>
<name>A0AAE1H7S9_9NEOP</name>
<accession>A0AAE1H7S9</accession>
<feature type="region of interest" description="Disordered" evidence="1">
    <location>
        <begin position="1"/>
        <end position="26"/>
    </location>
</feature>
<evidence type="ECO:0000256" key="1">
    <source>
        <dbReference type="SAM" id="MobiDB-lite"/>
    </source>
</evidence>
<evidence type="ECO:0000313" key="2">
    <source>
        <dbReference type="EMBL" id="KAK3916300.1"/>
    </source>
</evidence>
<dbReference type="EMBL" id="JAHWGI010000511">
    <property type="protein sequence ID" value="KAK3916300.1"/>
    <property type="molecule type" value="Genomic_DNA"/>
</dbReference>
<organism evidence="2 3">
    <name type="scientific">Frankliniella fusca</name>
    <dbReference type="NCBI Taxonomy" id="407009"/>
    <lineage>
        <taxon>Eukaryota</taxon>
        <taxon>Metazoa</taxon>
        <taxon>Ecdysozoa</taxon>
        <taxon>Arthropoda</taxon>
        <taxon>Hexapoda</taxon>
        <taxon>Insecta</taxon>
        <taxon>Pterygota</taxon>
        <taxon>Neoptera</taxon>
        <taxon>Paraneoptera</taxon>
        <taxon>Thysanoptera</taxon>
        <taxon>Terebrantia</taxon>
        <taxon>Thripoidea</taxon>
        <taxon>Thripidae</taxon>
        <taxon>Frankliniella</taxon>
    </lineage>
</organism>
<gene>
    <name evidence="2" type="ORF">KUF71_025500</name>
</gene>